<dbReference type="EMBL" id="CP042997">
    <property type="protein sequence ID" value="QEH35819.1"/>
    <property type="molecule type" value="Genomic_DNA"/>
</dbReference>
<accession>A0A5B9W6M3</accession>
<dbReference type="KEGG" id="agv:OJF2_43760"/>
<name>A0A5B9W6M3_9BACT</name>
<dbReference type="OrthoDB" id="9800707at2"/>
<dbReference type="Proteomes" id="UP000324233">
    <property type="component" value="Chromosome"/>
</dbReference>
<dbReference type="RefSeq" id="WP_148595566.1">
    <property type="nucleotide sequence ID" value="NZ_CP042997.1"/>
</dbReference>
<reference evidence="1 2" key="1">
    <citation type="submission" date="2019-08" db="EMBL/GenBank/DDBJ databases">
        <title>Deep-cultivation of Planctomycetes and their phenomic and genomic characterization uncovers novel biology.</title>
        <authorList>
            <person name="Wiegand S."/>
            <person name="Jogler M."/>
            <person name="Boedeker C."/>
            <person name="Pinto D."/>
            <person name="Vollmers J."/>
            <person name="Rivas-Marin E."/>
            <person name="Kohn T."/>
            <person name="Peeters S.H."/>
            <person name="Heuer A."/>
            <person name="Rast P."/>
            <person name="Oberbeckmann S."/>
            <person name="Bunk B."/>
            <person name="Jeske O."/>
            <person name="Meyerdierks A."/>
            <person name="Storesund J.E."/>
            <person name="Kallscheuer N."/>
            <person name="Luecker S."/>
            <person name="Lage O.M."/>
            <person name="Pohl T."/>
            <person name="Merkel B.J."/>
            <person name="Hornburger P."/>
            <person name="Mueller R.-W."/>
            <person name="Bruemmer F."/>
            <person name="Labrenz M."/>
            <person name="Spormann A.M."/>
            <person name="Op den Camp H."/>
            <person name="Overmann J."/>
            <person name="Amann R."/>
            <person name="Jetten M.S.M."/>
            <person name="Mascher T."/>
            <person name="Medema M.H."/>
            <person name="Devos D.P."/>
            <person name="Kaster A.-K."/>
            <person name="Ovreas L."/>
            <person name="Rohde M."/>
            <person name="Galperin M.Y."/>
            <person name="Jogler C."/>
        </authorList>
    </citation>
    <scope>NUCLEOTIDE SEQUENCE [LARGE SCALE GENOMIC DNA]</scope>
    <source>
        <strain evidence="1 2">OJF2</strain>
    </source>
</reference>
<evidence type="ECO:0000313" key="1">
    <source>
        <dbReference type="EMBL" id="QEH35819.1"/>
    </source>
</evidence>
<protein>
    <submittedName>
        <fullName evidence="1">Uncharacterized protein</fullName>
    </submittedName>
</protein>
<proteinExistence type="predicted"/>
<sequence length="63" mass="7384">MSTVEEITAAIQLLSAADVARVRAWLAEFAERLWDEQIERDGRFDFMIHRALEEHRSGRTRLL</sequence>
<evidence type="ECO:0000313" key="2">
    <source>
        <dbReference type="Proteomes" id="UP000324233"/>
    </source>
</evidence>
<gene>
    <name evidence="1" type="ORF">OJF2_43760</name>
</gene>
<organism evidence="1 2">
    <name type="scientific">Aquisphaera giovannonii</name>
    <dbReference type="NCBI Taxonomy" id="406548"/>
    <lineage>
        <taxon>Bacteria</taxon>
        <taxon>Pseudomonadati</taxon>
        <taxon>Planctomycetota</taxon>
        <taxon>Planctomycetia</taxon>
        <taxon>Isosphaerales</taxon>
        <taxon>Isosphaeraceae</taxon>
        <taxon>Aquisphaera</taxon>
    </lineage>
</organism>
<dbReference type="AlphaFoldDB" id="A0A5B9W6M3"/>
<keyword evidence="2" id="KW-1185">Reference proteome</keyword>